<dbReference type="PANTHER" id="PTHR34583:SF2">
    <property type="entry name" value="ANTIPORTER SUBUNIT MNHC2-RELATED"/>
    <property type="match status" value="1"/>
</dbReference>
<evidence type="ECO:0000256" key="6">
    <source>
        <dbReference type="ARBA" id="ARBA00023136"/>
    </source>
</evidence>
<proteinExistence type="inferred from homology"/>
<keyword evidence="6 7" id="KW-0472">Membrane</keyword>
<name>A0A4Q6I8Z8_9RICK</name>
<evidence type="ECO:0000256" key="3">
    <source>
        <dbReference type="ARBA" id="ARBA00022475"/>
    </source>
</evidence>
<dbReference type="Proteomes" id="UP000293377">
    <property type="component" value="Unassembled WGS sequence"/>
</dbReference>
<accession>A0A4Q6I8Z8</accession>
<reference evidence="8 9" key="1">
    <citation type="submission" date="2018-06" db="EMBL/GenBank/DDBJ databases">
        <title>Complete Genome Sequence of Ehrlichia minasensis Isolated From Cattle.</title>
        <authorList>
            <person name="Aguiar D.M."/>
            <person name="Araujo J.P.A.Jr."/>
            <person name="Nakazato L."/>
            <person name="Bard E."/>
            <person name="Cabezas-Cruz A."/>
        </authorList>
    </citation>
    <scope>NUCLEOTIDE SEQUENCE [LARGE SCALE GENOMIC DNA]</scope>
    <source>
        <strain evidence="8 9">B11</strain>
    </source>
</reference>
<comment type="caution">
    <text evidence="8">The sequence shown here is derived from an EMBL/GenBank/DDBJ whole genome shotgun (WGS) entry which is preliminary data.</text>
</comment>
<comment type="similarity">
    <text evidence="2">Belongs to the CPA3 antiporters (TC 2.A.63) subunit C family.</text>
</comment>
<feature type="transmembrane region" description="Helical" evidence="7">
    <location>
        <begin position="73"/>
        <end position="95"/>
    </location>
</feature>
<evidence type="ECO:0000256" key="1">
    <source>
        <dbReference type="ARBA" id="ARBA00004651"/>
    </source>
</evidence>
<dbReference type="Pfam" id="PF00420">
    <property type="entry name" value="Oxidored_q2"/>
    <property type="match status" value="1"/>
</dbReference>
<keyword evidence="9" id="KW-1185">Reference proteome</keyword>
<dbReference type="Gene3D" id="1.10.287.3510">
    <property type="match status" value="1"/>
</dbReference>
<keyword evidence="5 7" id="KW-1133">Transmembrane helix</keyword>
<feature type="transmembrane region" description="Helical" evidence="7">
    <location>
        <begin position="6"/>
        <end position="23"/>
    </location>
</feature>
<evidence type="ECO:0000313" key="9">
    <source>
        <dbReference type="Proteomes" id="UP000293377"/>
    </source>
</evidence>
<organism evidence="8 9">
    <name type="scientific">Ehrlichia minasensis</name>
    <dbReference type="NCBI Taxonomy" id="1242993"/>
    <lineage>
        <taxon>Bacteria</taxon>
        <taxon>Pseudomonadati</taxon>
        <taxon>Pseudomonadota</taxon>
        <taxon>Alphaproteobacteria</taxon>
        <taxon>Rickettsiales</taxon>
        <taxon>Anaplasmataceae</taxon>
        <taxon>Ehrlichia</taxon>
    </lineage>
</organism>
<evidence type="ECO:0000313" key="8">
    <source>
        <dbReference type="EMBL" id="RZB13139.1"/>
    </source>
</evidence>
<evidence type="ECO:0000256" key="2">
    <source>
        <dbReference type="ARBA" id="ARBA00010388"/>
    </source>
</evidence>
<dbReference type="InterPro" id="IPR050601">
    <property type="entry name" value="CPA3_antiporter_subunitC"/>
</dbReference>
<evidence type="ECO:0000256" key="7">
    <source>
        <dbReference type="SAM" id="Phobius"/>
    </source>
</evidence>
<sequence>MIFGYFNYFVSITLMVVGLYVTAADKNLVKKLIGLNVFQTSVLLFYISMGYVSNGTVPILTDSAILYTNPLPSVLMLTAIVVGVAILAVGLSIVVKIKKAFSSVDDEKIRR</sequence>
<evidence type="ECO:0000256" key="5">
    <source>
        <dbReference type="ARBA" id="ARBA00022989"/>
    </source>
</evidence>
<dbReference type="STRING" id="1242993.ehr_00638"/>
<evidence type="ECO:0000256" key="4">
    <source>
        <dbReference type="ARBA" id="ARBA00022692"/>
    </source>
</evidence>
<dbReference type="AlphaFoldDB" id="A0A4Q6I8Z8"/>
<keyword evidence="3" id="KW-1003">Cell membrane</keyword>
<dbReference type="InterPro" id="IPR039428">
    <property type="entry name" value="NUOK/Mnh_C1-like"/>
</dbReference>
<gene>
    <name evidence="8" type="ORF">DRF75_00300</name>
</gene>
<dbReference type="OrthoDB" id="9799219at2"/>
<protein>
    <submittedName>
        <fullName evidence="8">Cation:proton antiporter</fullName>
    </submittedName>
</protein>
<dbReference type="RefSeq" id="WP_045171285.1">
    <property type="nucleotide sequence ID" value="NZ_QOHL01000001.1"/>
</dbReference>
<dbReference type="PANTHER" id="PTHR34583">
    <property type="entry name" value="ANTIPORTER SUBUNIT MNHC2-RELATED"/>
    <property type="match status" value="1"/>
</dbReference>
<keyword evidence="4 7" id="KW-0812">Transmembrane</keyword>
<dbReference type="GO" id="GO:0005886">
    <property type="term" value="C:plasma membrane"/>
    <property type="evidence" value="ECO:0007669"/>
    <property type="project" value="UniProtKB-SubCell"/>
</dbReference>
<comment type="subcellular location">
    <subcellularLocation>
        <location evidence="1">Cell membrane</location>
        <topology evidence="1">Multi-pass membrane protein</topology>
    </subcellularLocation>
</comment>
<feature type="transmembrane region" description="Helical" evidence="7">
    <location>
        <begin position="35"/>
        <end position="53"/>
    </location>
</feature>
<dbReference type="EMBL" id="QOHL01000001">
    <property type="protein sequence ID" value="RZB13139.1"/>
    <property type="molecule type" value="Genomic_DNA"/>
</dbReference>
<dbReference type="NCBIfam" id="NF005624">
    <property type="entry name" value="PRK07375.2-3"/>
    <property type="match status" value="1"/>
</dbReference>